<dbReference type="AlphaFoldDB" id="A0AB38D7V1"/>
<evidence type="ECO:0000313" key="1">
    <source>
        <dbReference type="EMBL" id="SIC28346.1"/>
    </source>
</evidence>
<organism evidence="1 2">
    <name type="scientific">Mycobacteroides abscessus subsp. abscessus</name>
    <dbReference type="NCBI Taxonomy" id="1185650"/>
    <lineage>
        <taxon>Bacteria</taxon>
        <taxon>Bacillati</taxon>
        <taxon>Actinomycetota</taxon>
        <taxon>Actinomycetes</taxon>
        <taxon>Mycobacteriales</taxon>
        <taxon>Mycobacteriaceae</taxon>
        <taxon>Mycobacteroides</taxon>
        <taxon>Mycobacteroides abscessus</taxon>
    </lineage>
</organism>
<comment type="caution">
    <text evidence="1">The sequence shown here is derived from an EMBL/GenBank/DDBJ whole genome shotgun (WGS) entry which is preliminary data.</text>
</comment>
<accession>A0AB38D7V1</accession>
<sequence>MYLAAGVHVSDEQLKVDLAALGKLSPQLQGLATKLTKAATSHPGGESGRSPATVAIGKLVSRSIPNVQRTLAARLNTVADLSAQTVTQFGDTEEHVTQTIRSAAGLALTRDVPMGDH</sequence>
<name>A0AB38D7V1_9MYCO</name>
<dbReference type="Proteomes" id="UP000185210">
    <property type="component" value="Unassembled WGS sequence"/>
</dbReference>
<evidence type="ECO:0000313" key="2">
    <source>
        <dbReference type="Proteomes" id="UP000185210"/>
    </source>
</evidence>
<dbReference type="EMBL" id="FSHM01000020">
    <property type="protein sequence ID" value="SIC28346.1"/>
    <property type="molecule type" value="Genomic_DNA"/>
</dbReference>
<reference evidence="1 2" key="1">
    <citation type="submission" date="2016-11" db="EMBL/GenBank/DDBJ databases">
        <authorList>
            <consortium name="Pathogen Informatics"/>
        </authorList>
    </citation>
    <scope>NUCLEOTIDE SEQUENCE [LARGE SCALE GENOMIC DNA]</scope>
    <source>
        <strain evidence="1 2">104</strain>
    </source>
</reference>
<protein>
    <submittedName>
        <fullName evidence="1">Uncharacterized protein</fullName>
    </submittedName>
</protein>
<proteinExistence type="predicted"/>
<gene>
    <name evidence="1" type="ORF">SAMEA2070301_05690</name>
</gene>